<feature type="domain" description="FlgD/Vpr Ig-like" evidence="1">
    <location>
        <begin position="128"/>
        <end position="181"/>
    </location>
</feature>
<sequence>GSNIKTNWAGLIINSSIMRNNHPKEFSDNYSLFYVSYSNIDGGFGGFANIDQDPIFCGADSLNFTLDEASPCVGSGQGGTNMGAFDIGCSSELFTDNSIFPSEFVLYQNYPNPFNPITKIRYDLPINSLVSVTVYDMMGRVVKNLVNGLQTAGFKSVKWDGTNNNNQTVSAGLYIYSIYSDNYIDTKKMILLK</sequence>
<evidence type="ECO:0000313" key="2">
    <source>
        <dbReference type="EMBL" id="SVB66115.1"/>
    </source>
</evidence>
<dbReference type="Gene3D" id="2.60.40.4070">
    <property type="match status" value="1"/>
</dbReference>
<dbReference type="NCBIfam" id="TIGR04183">
    <property type="entry name" value="Por_Secre_tail"/>
    <property type="match status" value="1"/>
</dbReference>
<name>A0A382FU70_9ZZZZ</name>
<evidence type="ECO:0000259" key="1">
    <source>
        <dbReference type="Pfam" id="PF13860"/>
    </source>
</evidence>
<dbReference type="InterPro" id="IPR025965">
    <property type="entry name" value="FlgD/Vpr_Ig-like"/>
</dbReference>
<reference evidence="2" key="1">
    <citation type="submission" date="2018-05" db="EMBL/GenBank/DDBJ databases">
        <authorList>
            <person name="Lanie J.A."/>
            <person name="Ng W.-L."/>
            <person name="Kazmierczak K.M."/>
            <person name="Andrzejewski T.M."/>
            <person name="Davidsen T.M."/>
            <person name="Wayne K.J."/>
            <person name="Tettelin H."/>
            <person name="Glass J.I."/>
            <person name="Rusch D."/>
            <person name="Podicherti R."/>
            <person name="Tsui H.-C.T."/>
            <person name="Winkler M.E."/>
        </authorList>
    </citation>
    <scope>NUCLEOTIDE SEQUENCE</scope>
</reference>
<protein>
    <recommendedName>
        <fullName evidence="1">FlgD/Vpr Ig-like domain-containing protein</fullName>
    </recommendedName>
</protein>
<feature type="non-terminal residue" evidence="2">
    <location>
        <position position="1"/>
    </location>
</feature>
<accession>A0A382FU70</accession>
<dbReference type="InterPro" id="IPR026444">
    <property type="entry name" value="Secre_tail"/>
</dbReference>
<dbReference type="Pfam" id="PF13860">
    <property type="entry name" value="FlgD_ig"/>
    <property type="match status" value="1"/>
</dbReference>
<dbReference type="EMBL" id="UINC01051678">
    <property type="protein sequence ID" value="SVB66115.1"/>
    <property type="molecule type" value="Genomic_DNA"/>
</dbReference>
<dbReference type="AlphaFoldDB" id="A0A382FU70"/>
<gene>
    <name evidence="2" type="ORF">METZ01_LOCUS218969</name>
</gene>
<proteinExistence type="predicted"/>
<organism evidence="2">
    <name type="scientific">marine metagenome</name>
    <dbReference type="NCBI Taxonomy" id="408172"/>
    <lineage>
        <taxon>unclassified sequences</taxon>
        <taxon>metagenomes</taxon>
        <taxon>ecological metagenomes</taxon>
    </lineage>
</organism>